<name>A0ABQ9YVD4_9CRUS</name>
<accession>A0ABQ9YVD4</accession>
<evidence type="ECO:0000256" key="1">
    <source>
        <dbReference type="SAM" id="MobiDB-lite"/>
    </source>
</evidence>
<dbReference type="Proteomes" id="UP001234178">
    <property type="component" value="Unassembled WGS sequence"/>
</dbReference>
<feature type="compositionally biased region" description="Basic residues" evidence="1">
    <location>
        <begin position="19"/>
        <end position="29"/>
    </location>
</feature>
<feature type="compositionally biased region" description="Basic and acidic residues" evidence="1">
    <location>
        <begin position="1"/>
        <end position="18"/>
    </location>
</feature>
<feature type="region of interest" description="Disordered" evidence="1">
    <location>
        <begin position="1"/>
        <end position="73"/>
    </location>
</feature>
<reference evidence="2 3" key="1">
    <citation type="journal article" date="2023" name="Nucleic Acids Res.">
        <title>The hologenome of Daphnia magna reveals possible DNA methylation and microbiome-mediated evolution of the host genome.</title>
        <authorList>
            <person name="Chaturvedi A."/>
            <person name="Li X."/>
            <person name="Dhandapani V."/>
            <person name="Marshall H."/>
            <person name="Kissane S."/>
            <person name="Cuenca-Cambronero M."/>
            <person name="Asole G."/>
            <person name="Calvet F."/>
            <person name="Ruiz-Romero M."/>
            <person name="Marangio P."/>
            <person name="Guigo R."/>
            <person name="Rago D."/>
            <person name="Mirbahai L."/>
            <person name="Eastwood N."/>
            <person name="Colbourne J.K."/>
            <person name="Zhou J."/>
            <person name="Mallon E."/>
            <person name="Orsini L."/>
        </authorList>
    </citation>
    <scope>NUCLEOTIDE SEQUENCE [LARGE SCALE GENOMIC DNA]</scope>
    <source>
        <strain evidence="2">LRV0_1</strain>
    </source>
</reference>
<sequence length="87" mass="9551">MKEERETRNKDVANEVKKKETKKKTKGRHLLPSLSDPDDGLTPDGPKKKENVADKLNQGYEGGGKMRMGSSACSCPASKNTDFHCTA</sequence>
<proteinExistence type="predicted"/>
<keyword evidence="3" id="KW-1185">Reference proteome</keyword>
<dbReference type="EMBL" id="JAOYFB010000001">
    <property type="protein sequence ID" value="KAK4004605.1"/>
    <property type="molecule type" value="Genomic_DNA"/>
</dbReference>
<organism evidence="2 3">
    <name type="scientific">Daphnia magna</name>
    <dbReference type="NCBI Taxonomy" id="35525"/>
    <lineage>
        <taxon>Eukaryota</taxon>
        <taxon>Metazoa</taxon>
        <taxon>Ecdysozoa</taxon>
        <taxon>Arthropoda</taxon>
        <taxon>Crustacea</taxon>
        <taxon>Branchiopoda</taxon>
        <taxon>Diplostraca</taxon>
        <taxon>Cladocera</taxon>
        <taxon>Anomopoda</taxon>
        <taxon>Daphniidae</taxon>
        <taxon>Daphnia</taxon>
    </lineage>
</organism>
<protein>
    <submittedName>
        <fullName evidence="2">Uncharacterized protein</fullName>
    </submittedName>
</protein>
<gene>
    <name evidence="2" type="ORF">OUZ56_006338</name>
</gene>
<evidence type="ECO:0000313" key="2">
    <source>
        <dbReference type="EMBL" id="KAK4004605.1"/>
    </source>
</evidence>
<evidence type="ECO:0000313" key="3">
    <source>
        <dbReference type="Proteomes" id="UP001234178"/>
    </source>
</evidence>
<comment type="caution">
    <text evidence="2">The sequence shown here is derived from an EMBL/GenBank/DDBJ whole genome shotgun (WGS) entry which is preliminary data.</text>
</comment>